<dbReference type="PANTHER" id="PTHR30346">
    <property type="entry name" value="TRANSCRIPTIONAL DUAL REGULATOR HCAR-RELATED"/>
    <property type="match status" value="1"/>
</dbReference>
<comment type="caution">
    <text evidence="6">The sequence shown here is derived from an EMBL/GenBank/DDBJ whole genome shotgun (WGS) entry which is preliminary data.</text>
</comment>
<evidence type="ECO:0000313" key="7">
    <source>
        <dbReference type="Proteomes" id="UP000640052"/>
    </source>
</evidence>
<dbReference type="Pfam" id="PF03466">
    <property type="entry name" value="LysR_substrate"/>
    <property type="match status" value="1"/>
</dbReference>
<dbReference type="InterPro" id="IPR036390">
    <property type="entry name" value="WH_DNA-bd_sf"/>
</dbReference>
<dbReference type="GO" id="GO:0032993">
    <property type="term" value="C:protein-DNA complex"/>
    <property type="evidence" value="ECO:0007669"/>
    <property type="project" value="TreeGrafter"/>
</dbReference>
<evidence type="ECO:0000313" key="6">
    <source>
        <dbReference type="EMBL" id="GIH24382.1"/>
    </source>
</evidence>
<sequence length="320" mass="33849">MDLELRHLRIVRAIAETGSVSKAATVLGLAQPALTAQLKRIERTLGGALFQRDHTGSRPTPLGELVLARAQVLLPAVRQLQEEAARLANGGGEPGRRYRIGAANGPILGGLVDRLAQAEPDAVITTSTSWSTGELATKVMLGRLDYALIGVCGDTRAPGDEAVAWTLVAMDPVFVLVSAEHPLAGEREVELGELAEEQWAVTPGDGCFGECFAVAAAKAGFTPATIYETDVATCVHLVRVGRAVALCQGTFRLSEGLVALPIAGTPLRWRQLLGWHPETPAGENAAQIVGHAKAAHLDAARQSPAYSHWLDRNQGYGTVP</sequence>
<dbReference type="PROSITE" id="PS50931">
    <property type="entry name" value="HTH_LYSR"/>
    <property type="match status" value="1"/>
</dbReference>
<feature type="domain" description="HTH lysR-type" evidence="5">
    <location>
        <begin position="3"/>
        <end position="60"/>
    </location>
</feature>
<dbReference type="GO" id="GO:0003677">
    <property type="term" value="F:DNA binding"/>
    <property type="evidence" value="ECO:0007669"/>
    <property type="project" value="UniProtKB-KW"/>
</dbReference>
<comment type="similarity">
    <text evidence="1">Belongs to the LysR transcriptional regulatory family.</text>
</comment>
<evidence type="ECO:0000256" key="1">
    <source>
        <dbReference type="ARBA" id="ARBA00009437"/>
    </source>
</evidence>
<gene>
    <name evidence="6" type="ORF">Aph01nite_26920</name>
</gene>
<dbReference type="Pfam" id="PF00126">
    <property type="entry name" value="HTH_1"/>
    <property type="match status" value="1"/>
</dbReference>
<name>A0A919Q8Q2_9ACTN</name>
<dbReference type="InterPro" id="IPR000847">
    <property type="entry name" value="LysR_HTH_N"/>
</dbReference>
<dbReference type="EMBL" id="BOOA01000018">
    <property type="protein sequence ID" value="GIH24382.1"/>
    <property type="molecule type" value="Genomic_DNA"/>
</dbReference>
<evidence type="ECO:0000256" key="2">
    <source>
        <dbReference type="ARBA" id="ARBA00023015"/>
    </source>
</evidence>
<dbReference type="Gene3D" id="3.40.190.10">
    <property type="entry name" value="Periplasmic binding protein-like II"/>
    <property type="match status" value="2"/>
</dbReference>
<dbReference type="GO" id="GO:0003700">
    <property type="term" value="F:DNA-binding transcription factor activity"/>
    <property type="evidence" value="ECO:0007669"/>
    <property type="project" value="InterPro"/>
</dbReference>
<evidence type="ECO:0000256" key="3">
    <source>
        <dbReference type="ARBA" id="ARBA00023125"/>
    </source>
</evidence>
<evidence type="ECO:0000259" key="5">
    <source>
        <dbReference type="PROSITE" id="PS50931"/>
    </source>
</evidence>
<protein>
    <submittedName>
        <fullName evidence="6">LysR family transcriptional regulator</fullName>
    </submittedName>
</protein>
<dbReference type="CDD" id="cd08414">
    <property type="entry name" value="PBP2_LTTR_aromatics_like"/>
    <property type="match status" value="1"/>
</dbReference>
<dbReference type="InterPro" id="IPR005119">
    <property type="entry name" value="LysR_subst-bd"/>
</dbReference>
<dbReference type="SUPFAM" id="SSF53850">
    <property type="entry name" value="Periplasmic binding protein-like II"/>
    <property type="match status" value="1"/>
</dbReference>
<dbReference type="PRINTS" id="PR00039">
    <property type="entry name" value="HTHLYSR"/>
</dbReference>
<organism evidence="6 7">
    <name type="scientific">Acrocarpospora phusangensis</name>
    <dbReference type="NCBI Taxonomy" id="1070424"/>
    <lineage>
        <taxon>Bacteria</taxon>
        <taxon>Bacillati</taxon>
        <taxon>Actinomycetota</taxon>
        <taxon>Actinomycetes</taxon>
        <taxon>Streptosporangiales</taxon>
        <taxon>Streptosporangiaceae</taxon>
        <taxon>Acrocarpospora</taxon>
    </lineage>
</organism>
<dbReference type="Gene3D" id="1.10.10.10">
    <property type="entry name" value="Winged helix-like DNA-binding domain superfamily/Winged helix DNA-binding domain"/>
    <property type="match status" value="1"/>
</dbReference>
<dbReference type="AlphaFoldDB" id="A0A919Q8Q2"/>
<dbReference type="Proteomes" id="UP000640052">
    <property type="component" value="Unassembled WGS sequence"/>
</dbReference>
<keyword evidence="3" id="KW-0238">DNA-binding</keyword>
<dbReference type="RefSeq" id="WP_204041151.1">
    <property type="nucleotide sequence ID" value="NZ_BOOA01000018.1"/>
</dbReference>
<dbReference type="PANTHER" id="PTHR30346:SF30">
    <property type="entry name" value="SMALL NEUTRAL PROTEASE REGULATORY PROTEIN"/>
    <property type="match status" value="1"/>
</dbReference>
<keyword evidence="7" id="KW-1185">Reference proteome</keyword>
<proteinExistence type="inferred from homology"/>
<accession>A0A919Q8Q2</accession>
<keyword evidence="4" id="KW-0804">Transcription</keyword>
<keyword evidence="2" id="KW-0805">Transcription regulation</keyword>
<dbReference type="InterPro" id="IPR036388">
    <property type="entry name" value="WH-like_DNA-bd_sf"/>
</dbReference>
<evidence type="ECO:0000256" key="4">
    <source>
        <dbReference type="ARBA" id="ARBA00023163"/>
    </source>
</evidence>
<reference evidence="6" key="1">
    <citation type="submission" date="2021-01" db="EMBL/GenBank/DDBJ databases">
        <title>Whole genome shotgun sequence of Acrocarpospora phusangensis NBRC 108782.</title>
        <authorList>
            <person name="Komaki H."/>
            <person name="Tamura T."/>
        </authorList>
    </citation>
    <scope>NUCLEOTIDE SEQUENCE</scope>
    <source>
        <strain evidence="6">NBRC 108782</strain>
    </source>
</reference>
<dbReference type="SUPFAM" id="SSF46785">
    <property type="entry name" value="Winged helix' DNA-binding domain"/>
    <property type="match status" value="1"/>
</dbReference>